<dbReference type="InterPro" id="IPR017900">
    <property type="entry name" value="4Fe4S_Fe_S_CS"/>
</dbReference>
<gene>
    <name evidence="2" type="primary">queG_37</name>
    <name evidence="2" type="ORF">SDC9_97465</name>
</gene>
<sequence length="231" mass="24877">MDVLFTEEVKSYAKSLGADLVGIADLARVKGIETIPAGLLEKFTHAVVIAFQVSPVVFAHIANEPTPLYAQQYSAINQLLDQINLRLQSKILNSGYQALALPASQTVDRERHMGHISSKALAVAAGLGWQGKSLLLVTPQYGPRIRIACLLTDAPLKADDTLANRCGNCLKCKEACPAQAINGLAWQGTQRIREDAIDLARCVGWVTEMAKKPGIGSNICGICIKACPWGR</sequence>
<dbReference type="PROSITE" id="PS51379">
    <property type="entry name" value="4FE4S_FER_2"/>
    <property type="match status" value="1"/>
</dbReference>
<dbReference type="PROSITE" id="PS00198">
    <property type="entry name" value="4FE4S_FER_1"/>
    <property type="match status" value="1"/>
</dbReference>
<evidence type="ECO:0000313" key="2">
    <source>
        <dbReference type="EMBL" id="MPM50722.1"/>
    </source>
</evidence>
<dbReference type="Gene3D" id="3.30.70.20">
    <property type="match status" value="1"/>
</dbReference>
<dbReference type="PANTHER" id="PTHR42827:SF1">
    <property type="entry name" value="IRON-SULFUR CLUSTER-BINDING PROTEIN"/>
    <property type="match status" value="1"/>
</dbReference>
<dbReference type="PANTHER" id="PTHR42827">
    <property type="entry name" value="IRON-SULFUR CLUSTER-BINDING PROTEIN-RELATED"/>
    <property type="match status" value="1"/>
</dbReference>
<dbReference type="SUPFAM" id="SSF54862">
    <property type="entry name" value="4Fe-4S ferredoxins"/>
    <property type="match status" value="1"/>
</dbReference>
<dbReference type="Pfam" id="PF13484">
    <property type="entry name" value="Fer4_16"/>
    <property type="match status" value="1"/>
</dbReference>
<accession>A0A645AC02</accession>
<dbReference type="GO" id="GO:0052693">
    <property type="term" value="F:epoxyqueuosine reductase activity"/>
    <property type="evidence" value="ECO:0007669"/>
    <property type="project" value="UniProtKB-EC"/>
</dbReference>
<dbReference type="InterPro" id="IPR017896">
    <property type="entry name" value="4Fe4S_Fe-S-bd"/>
</dbReference>
<comment type="caution">
    <text evidence="2">The sequence shown here is derived from an EMBL/GenBank/DDBJ whole genome shotgun (WGS) entry which is preliminary data.</text>
</comment>
<dbReference type="EMBL" id="VSSQ01013093">
    <property type="protein sequence ID" value="MPM50722.1"/>
    <property type="molecule type" value="Genomic_DNA"/>
</dbReference>
<keyword evidence="2" id="KW-0560">Oxidoreductase</keyword>
<dbReference type="AlphaFoldDB" id="A0A645AC02"/>
<evidence type="ECO:0000259" key="1">
    <source>
        <dbReference type="PROSITE" id="PS51379"/>
    </source>
</evidence>
<dbReference type="EC" id="1.17.99.6" evidence="2"/>
<feature type="domain" description="4Fe-4S ferredoxin-type" evidence="1">
    <location>
        <begin position="157"/>
        <end position="187"/>
    </location>
</feature>
<reference evidence="2" key="1">
    <citation type="submission" date="2019-08" db="EMBL/GenBank/DDBJ databases">
        <authorList>
            <person name="Kucharzyk K."/>
            <person name="Murdoch R.W."/>
            <person name="Higgins S."/>
            <person name="Loffler F."/>
        </authorList>
    </citation>
    <scope>NUCLEOTIDE SEQUENCE</scope>
</reference>
<protein>
    <submittedName>
        <fullName evidence="2">Epoxyqueuosine reductase</fullName>
        <ecNumber evidence="2">1.17.99.6</ecNumber>
    </submittedName>
</protein>
<name>A0A645AC02_9ZZZZ</name>
<proteinExistence type="predicted"/>
<organism evidence="2">
    <name type="scientific">bioreactor metagenome</name>
    <dbReference type="NCBI Taxonomy" id="1076179"/>
    <lineage>
        <taxon>unclassified sequences</taxon>
        <taxon>metagenomes</taxon>
        <taxon>ecological metagenomes</taxon>
    </lineage>
</organism>